<keyword evidence="5" id="KW-1185">Reference proteome</keyword>
<gene>
    <name evidence="4" type="ORF">VitviT2T_012308</name>
</gene>
<feature type="domain" description="DUF668" evidence="2">
    <location>
        <begin position="333"/>
        <end position="420"/>
    </location>
</feature>
<organism evidence="4 5">
    <name type="scientific">Vitis vinifera</name>
    <name type="common">Grape</name>
    <dbReference type="NCBI Taxonomy" id="29760"/>
    <lineage>
        <taxon>Eukaryota</taxon>
        <taxon>Viridiplantae</taxon>
        <taxon>Streptophyta</taxon>
        <taxon>Embryophyta</taxon>
        <taxon>Tracheophyta</taxon>
        <taxon>Spermatophyta</taxon>
        <taxon>Magnoliopsida</taxon>
        <taxon>eudicotyledons</taxon>
        <taxon>Gunneridae</taxon>
        <taxon>Pentapetalae</taxon>
        <taxon>rosids</taxon>
        <taxon>Vitales</taxon>
        <taxon>Vitaceae</taxon>
        <taxon>Viteae</taxon>
        <taxon>Vitis</taxon>
    </lineage>
</organism>
<feature type="region of interest" description="Disordered" evidence="1">
    <location>
        <begin position="510"/>
        <end position="537"/>
    </location>
</feature>
<dbReference type="PANTHER" id="PTHR31371:SF13">
    <property type="entry name" value="OS05G0457600 PROTEIN"/>
    <property type="match status" value="1"/>
</dbReference>
<dbReference type="Pfam" id="PF05003">
    <property type="entry name" value="DUF668"/>
    <property type="match status" value="1"/>
</dbReference>
<dbReference type="EMBL" id="CP126655">
    <property type="protein sequence ID" value="WJZ93362.1"/>
    <property type="molecule type" value="Genomic_DNA"/>
</dbReference>
<dbReference type="Proteomes" id="UP001227230">
    <property type="component" value="Chromosome 8"/>
</dbReference>
<dbReference type="InterPro" id="IPR021864">
    <property type="entry name" value="DUF3475"/>
</dbReference>
<sequence>MVVATMERFPGSSTLKRYATSDTKKSVCRLSRHDSPPNTLGILAFEAAKTMSRLFSLYKSLSDDEIFKLRKEVMRSPGVSYLNCKDEGFLLTLACVERLEELDRAASAVSRLGRKCVDFGLNRFDLVYNDLKDGMVDLWKIQYKSKEIDKVIHKMKKFISTTSSLYSALESLSEMEVSERKLQTWNKSVVAQKTNFDLFNQKIAWQRKQVRTLKEVSLWSQTFDKSVSLMARIVCIVYARICDIFRPCIAVLPRMSSKQKIRIHLLDENPLMTKSGPIPKTLQSGVVHFYNRESKLYFADQIGFGIGLKQNGYFDFDEIGRKKSVLKGAPPLTLGGSGLALRYANIIILAERYLHAPNIAEGAREDLYHMLPDSLKVSVEAKLKRGWQLREEDESLAEGWSEAVKEILRWLAPMAHDTLKWQTDRNLEKQKFEGKSTVLLLQTLYYSDREKTEAAIAEVLVGLSCIYQYRTSVGERSKEVEGCTDGGSEEVKGWANDGSEEVGCCTNGTSEEMSDCTNRENKKVGNCNDVDTDDVMG</sequence>
<evidence type="ECO:0000256" key="1">
    <source>
        <dbReference type="SAM" id="MobiDB-lite"/>
    </source>
</evidence>
<protein>
    <recommendedName>
        <fullName evidence="6">DUF668 domain-containing protein</fullName>
    </recommendedName>
</protein>
<evidence type="ECO:0000259" key="2">
    <source>
        <dbReference type="Pfam" id="PF05003"/>
    </source>
</evidence>
<evidence type="ECO:0008006" key="6">
    <source>
        <dbReference type="Google" id="ProtNLM"/>
    </source>
</evidence>
<feature type="domain" description="DUF3475" evidence="3">
    <location>
        <begin position="42"/>
        <end position="97"/>
    </location>
</feature>
<name>A0ABY9CE54_VITVI</name>
<evidence type="ECO:0000313" key="4">
    <source>
        <dbReference type="EMBL" id="WJZ93362.1"/>
    </source>
</evidence>
<evidence type="ECO:0000259" key="3">
    <source>
        <dbReference type="Pfam" id="PF11961"/>
    </source>
</evidence>
<reference evidence="4 5" key="1">
    <citation type="journal article" date="2023" name="Hortic Res">
        <title>The complete reference genome for grapevine (Vitis vinifera L.) genetics and breeding.</title>
        <authorList>
            <person name="Shi X."/>
            <person name="Cao S."/>
            <person name="Wang X."/>
            <person name="Huang S."/>
            <person name="Wang Y."/>
            <person name="Liu Z."/>
            <person name="Liu W."/>
            <person name="Leng X."/>
            <person name="Peng Y."/>
            <person name="Wang N."/>
            <person name="Wang Y."/>
            <person name="Ma Z."/>
            <person name="Xu X."/>
            <person name="Zhang F."/>
            <person name="Xue H."/>
            <person name="Zhong H."/>
            <person name="Wang Y."/>
            <person name="Zhang K."/>
            <person name="Velt A."/>
            <person name="Avia K."/>
            <person name="Holtgrawe D."/>
            <person name="Grimplet J."/>
            <person name="Matus J.T."/>
            <person name="Ware D."/>
            <person name="Wu X."/>
            <person name="Wang H."/>
            <person name="Liu C."/>
            <person name="Fang Y."/>
            <person name="Rustenholz C."/>
            <person name="Cheng Z."/>
            <person name="Xiao H."/>
            <person name="Zhou Y."/>
        </authorList>
    </citation>
    <scope>NUCLEOTIDE SEQUENCE [LARGE SCALE GENOMIC DNA]</scope>
    <source>
        <strain evidence="5">cv. Pinot noir / PN40024</strain>
        <tissue evidence="4">Leaf</tissue>
    </source>
</reference>
<accession>A0ABY9CE54</accession>
<dbReference type="PANTHER" id="PTHR31371">
    <property type="entry name" value="BNAC09G50660D PROTEIN"/>
    <property type="match status" value="1"/>
</dbReference>
<dbReference type="Pfam" id="PF11961">
    <property type="entry name" value="DUF3475"/>
    <property type="match status" value="1"/>
</dbReference>
<evidence type="ECO:0000313" key="5">
    <source>
        <dbReference type="Proteomes" id="UP001227230"/>
    </source>
</evidence>
<dbReference type="InterPro" id="IPR007700">
    <property type="entry name" value="DUF668"/>
</dbReference>
<proteinExistence type="predicted"/>